<feature type="transmembrane region" description="Helical" evidence="1">
    <location>
        <begin position="221"/>
        <end position="240"/>
    </location>
</feature>
<proteinExistence type="predicted"/>
<organism evidence="2 3">
    <name type="scientific">Cellulomonas xiejunii</name>
    <dbReference type="NCBI Taxonomy" id="2968083"/>
    <lineage>
        <taxon>Bacteria</taxon>
        <taxon>Bacillati</taxon>
        <taxon>Actinomycetota</taxon>
        <taxon>Actinomycetes</taxon>
        <taxon>Micrococcales</taxon>
        <taxon>Cellulomonadaceae</taxon>
        <taxon>Cellulomonas</taxon>
    </lineage>
</organism>
<evidence type="ECO:0000313" key="2">
    <source>
        <dbReference type="EMBL" id="UUI70295.1"/>
    </source>
</evidence>
<evidence type="ECO:0008006" key="4">
    <source>
        <dbReference type="Google" id="ProtNLM"/>
    </source>
</evidence>
<feature type="transmembrane region" description="Helical" evidence="1">
    <location>
        <begin position="295"/>
        <end position="316"/>
    </location>
</feature>
<accession>A0ABY5KIZ1</accession>
<sequence length="690" mass="73090">MHRIASVTLWMSVVLASIIAFQLFVVIDEERPAGTRRSFDVQSVEAPTKDAAIDAMSAAAEQFGRNIYKVHPDPRNSAEGRILFVFVGDEDAFTSNGGYDYPTFFAQAMATRVLDADSITTEDLRGRYVTDATADEMPALLGALEEAGMTAREGTVPVLGLLLYVAGQGNLGGSFAVMVVALGLAISYSVACQRKVYALKALHGYRRADDLRAEVVAASRTLGVGLAVLVVVGVPVLGLVTQFHQALGFLRVLAGTFAVLYAVVVMLVVVAVLTLPSAHVPVVLKGERMSLRVGLLAAGAQIIVLAIVLATSIASLGRVEAVEASLDTSRHWETGDPLYALRLSVAGGSGEEDQRRAAPGLGAVVAEMEAAGQVLLAVPEAHYEDEGGAGEGGQEADGTGHMLLIVNDEYLERQVVHDAEGRRIGNLPQEPNTFTLLVPSGREGDAQALLDEYVAYFGDFTCMVGPPAEGATCDAQGEVMLTAPGQDLFTYGGTAYLPAEMQQEGLFVEDPVVAVVSAASGLISPLLYVSYASRDRLLFSEPDVLDAGLQERGARDAFQGIDNAADAVATSVALAQRELRMDVFSLALGWTLLVLSAIVMVVVYCDRRKRPMFVGLIHGHPFTARHARYLVGAVALSGAGIGLAAVAGGVRAAPRDLAVATVFLVIQVAVAVVSIRIYESRFRADLIKRY</sequence>
<feature type="transmembrane region" description="Helical" evidence="1">
    <location>
        <begin position="626"/>
        <end position="645"/>
    </location>
</feature>
<dbReference type="RefSeq" id="WP_227575604.1">
    <property type="nucleotide sequence ID" value="NZ_CP101987.1"/>
</dbReference>
<feature type="transmembrane region" description="Helical" evidence="1">
    <location>
        <begin position="252"/>
        <end position="275"/>
    </location>
</feature>
<feature type="transmembrane region" description="Helical" evidence="1">
    <location>
        <begin position="583"/>
        <end position="605"/>
    </location>
</feature>
<protein>
    <recommendedName>
        <fullName evidence="4">DUF1430 domain-containing protein</fullName>
    </recommendedName>
</protein>
<feature type="transmembrane region" description="Helical" evidence="1">
    <location>
        <begin position="171"/>
        <end position="191"/>
    </location>
</feature>
<evidence type="ECO:0000313" key="3">
    <source>
        <dbReference type="Proteomes" id="UP001316384"/>
    </source>
</evidence>
<keyword evidence="3" id="KW-1185">Reference proteome</keyword>
<feature type="transmembrane region" description="Helical" evidence="1">
    <location>
        <begin position="6"/>
        <end position="27"/>
    </location>
</feature>
<evidence type="ECO:0000256" key="1">
    <source>
        <dbReference type="SAM" id="Phobius"/>
    </source>
</evidence>
<dbReference type="EMBL" id="CP101987">
    <property type="protein sequence ID" value="UUI70295.1"/>
    <property type="molecule type" value="Genomic_DNA"/>
</dbReference>
<keyword evidence="1" id="KW-0812">Transmembrane</keyword>
<dbReference type="Proteomes" id="UP001316384">
    <property type="component" value="Chromosome"/>
</dbReference>
<reference evidence="2 3" key="1">
    <citation type="submission" date="2022-07" db="EMBL/GenBank/DDBJ databases">
        <title>Novel species in genus cellulomonas.</title>
        <authorList>
            <person name="Ye L."/>
        </authorList>
    </citation>
    <scope>NUCLEOTIDE SEQUENCE [LARGE SCALE GENOMIC DNA]</scope>
    <source>
        <strain evidence="3">zg-B89</strain>
    </source>
</reference>
<gene>
    <name evidence="2" type="ORF">NP048_10740</name>
</gene>
<keyword evidence="1" id="KW-0472">Membrane</keyword>
<name>A0ABY5KIZ1_9CELL</name>
<keyword evidence="1" id="KW-1133">Transmembrane helix</keyword>
<feature type="transmembrane region" description="Helical" evidence="1">
    <location>
        <begin position="657"/>
        <end position="678"/>
    </location>
</feature>